<evidence type="ECO:0000313" key="10">
    <source>
        <dbReference type="Proteomes" id="UP000180235"/>
    </source>
</evidence>
<dbReference type="InterPro" id="IPR014780">
    <property type="entry name" value="tRNA_psdUridine_synth_TruB"/>
</dbReference>
<protein>
    <recommendedName>
        <fullName evidence="5">tRNA pseudouridine synthase B</fullName>
        <ecNumber evidence="5">5.4.99.25</ecNumber>
    </recommendedName>
    <alternativeName>
        <fullName evidence="5">tRNA pseudouridine(55) synthase</fullName>
        <shortName evidence="5">Psi55 synthase</shortName>
    </alternativeName>
    <alternativeName>
        <fullName evidence="5">tRNA pseudouridylate synthase</fullName>
    </alternativeName>
    <alternativeName>
        <fullName evidence="5">tRNA-uridine isomerase</fullName>
    </alternativeName>
</protein>
<reference evidence="9 10" key="1">
    <citation type="submission" date="2016-10" db="EMBL/GenBank/DDBJ databases">
        <title>Description of Gloeomargarita lithophora gen. nov., sp. nov., a thylakoid-bearing basal-branching cyanobacterium with intracellular carbonates, and proposal for Gloeomargaritales ord. nov.</title>
        <authorList>
            <person name="Moreira D."/>
            <person name="Tavera R."/>
            <person name="Benzerara K."/>
            <person name="Skouri-Panet F."/>
            <person name="Couradeau E."/>
            <person name="Gerard E."/>
            <person name="Loussert C."/>
            <person name="Novelo E."/>
            <person name="Zivanovic Y."/>
            <person name="Lopez-Garcia P."/>
        </authorList>
    </citation>
    <scope>NUCLEOTIDE SEQUENCE [LARGE SCALE GENOMIC DNA]</scope>
    <source>
        <strain evidence="9 10">D10</strain>
    </source>
</reference>
<sequence>MDGFLNLNKPLGITSHDCVAQVRRCLRLKRVGHGGTLDPLATGVLPIALGRATRLLNFLPTTKRYRATIRFGVQTGTDDLGGDILVQKPVSDLTLTQVQAVLPEFIGVIQQTPPAFSAIHIQGQRAYDLARRGETVVLPERSVEIFELIVENWQDGAFPELTLLVHCRAGTYIRSLARDVGRKLNIPATLSALTRTESGGMDLAHSTTLEQLQAEVQAQTWQPPAPDQMLNHLPAVTLPPQQVRPWCQGQKQVGSALPSPWWRVYDERGCFLGIGQQIGERELKPHIVLVDPRLEC</sequence>
<dbReference type="Pfam" id="PF09157">
    <property type="entry name" value="TruB-C_2"/>
    <property type="match status" value="1"/>
</dbReference>
<feature type="domain" description="Pseudouridine synthase II N-terminal" evidence="6">
    <location>
        <begin position="23"/>
        <end position="173"/>
    </location>
</feature>
<gene>
    <name evidence="5" type="primary">truB</name>
    <name evidence="9" type="ORF">GlitD10_2753</name>
</gene>
<comment type="catalytic activity">
    <reaction evidence="1 5">
        <text>uridine(55) in tRNA = pseudouridine(55) in tRNA</text>
        <dbReference type="Rhea" id="RHEA:42532"/>
        <dbReference type="Rhea" id="RHEA-COMP:10101"/>
        <dbReference type="Rhea" id="RHEA-COMP:10102"/>
        <dbReference type="ChEBI" id="CHEBI:65314"/>
        <dbReference type="ChEBI" id="CHEBI:65315"/>
        <dbReference type="EC" id="5.4.99.25"/>
    </reaction>
</comment>
<evidence type="ECO:0000256" key="4">
    <source>
        <dbReference type="ARBA" id="ARBA00023235"/>
    </source>
</evidence>
<dbReference type="AlphaFoldDB" id="A0A1J0AGR9"/>
<keyword evidence="3 5" id="KW-0819">tRNA processing</keyword>
<dbReference type="InterPro" id="IPR002501">
    <property type="entry name" value="PsdUridine_synth_N"/>
</dbReference>
<dbReference type="Gene3D" id="2.30.130.10">
    <property type="entry name" value="PUA domain"/>
    <property type="match status" value="1"/>
</dbReference>
<dbReference type="InterPro" id="IPR015240">
    <property type="entry name" value="tRNA_sdUridine_synth_fam1_C"/>
</dbReference>
<dbReference type="InterPro" id="IPR036974">
    <property type="entry name" value="PUA_sf"/>
</dbReference>
<dbReference type="EMBL" id="CP017675">
    <property type="protein sequence ID" value="APB35096.1"/>
    <property type="molecule type" value="Genomic_DNA"/>
</dbReference>
<dbReference type="Pfam" id="PF01509">
    <property type="entry name" value="TruB_N"/>
    <property type="match status" value="1"/>
</dbReference>
<dbReference type="SUPFAM" id="SSF55120">
    <property type="entry name" value="Pseudouridine synthase"/>
    <property type="match status" value="1"/>
</dbReference>
<dbReference type="CDD" id="cd02573">
    <property type="entry name" value="PseudoU_synth_EcTruB"/>
    <property type="match status" value="1"/>
</dbReference>
<evidence type="ECO:0000313" key="9">
    <source>
        <dbReference type="EMBL" id="APB35096.1"/>
    </source>
</evidence>
<dbReference type="KEGG" id="glt:GlitD10_2753"/>
<dbReference type="OrthoDB" id="9802309at2"/>
<dbReference type="Pfam" id="PF16198">
    <property type="entry name" value="TruB_C_2"/>
    <property type="match status" value="1"/>
</dbReference>
<dbReference type="HAMAP" id="MF_01080">
    <property type="entry name" value="TruB_bact"/>
    <property type="match status" value="1"/>
</dbReference>
<evidence type="ECO:0000256" key="5">
    <source>
        <dbReference type="HAMAP-Rule" id="MF_01080"/>
    </source>
</evidence>
<evidence type="ECO:0000259" key="8">
    <source>
        <dbReference type="Pfam" id="PF16198"/>
    </source>
</evidence>
<dbReference type="PANTHER" id="PTHR13767">
    <property type="entry name" value="TRNA-PSEUDOURIDINE SYNTHASE"/>
    <property type="match status" value="1"/>
</dbReference>
<dbReference type="RefSeq" id="WP_071455438.1">
    <property type="nucleotide sequence ID" value="NZ_CP017675.1"/>
</dbReference>
<feature type="active site" description="Nucleophile" evidence="5">
    <location>
        <position position="38"/>
    </location>
</feature>
<dbReference type="SUPFAM" id="SSF88697">
    <property type="entry name" value="PUA domain-like"/>
    <property type="match status" value="1"/>
</dbReference>
<dbReference type="GO" id="GO:0160148">
    <property type="term" value="F:tRNA pseudouridine(55) synthase activity"/>
    <property type="evidence" value="ECO:0007669"/>
    <property type="project" value="UniProtKB-EC"/>
</dbReference>
<evidence type="ECO:0000259" key="6">
    <source>
        <dbReference type="Pfam" id="PF01509"/>
    </source>
</evidence>
<evidence type="ECO:0000256" key="1">
    <source>
        <dbReference type="ARBA" id="ARBA00000385"/>
    </source>
</evidence>
<comment type="function">
    <text evidence="5">Responsible for synthesis of pseudouridine from uracil-55 in the psi GC loop of transfer RNAs.</text>
</comment>
<evidence type="ECO:0000259" key="7">
    <source>
        <dbReference type="Pfam" id="PF09157"/>
    </source>
</evidence>
<dbReference type="NCBIfam" id="TIGR00431">
    <property type="entry name" value="TruB"/>
    <property type="match status" value="1"/>
</dbReference>
<dbReference type="Gene3D" id="3.30.2350.10">
    <property type="entry name" value="Pseudouridine synthase"/>
    <property type="match status" value="1"/>
</dbReference>
<feature type="domain" description="tRNA pseudouridine synthase II TruB subfamily 1 C-terminal" evidence="7">
    <location>
        <begin position="234"/>
        <end position="287"/>
    </location>
</feature>
<feature type="domain" description="tRNA pseudouridylate synthase B C-terminal" evidence="8">
    <location>
        <begin position="174"/>
        <end position="218"/>
    </location>
</feature>
<accession>A0A1J0AGR9</accession>
<dbReference type="PANTHER" id="PTHR13767:SF2">
    <property type="entry name" value="PSEUDOURIDYLATE SYNTHASE TRUB1"/>
    <property type="match status" value="1"/>
</dbReference>
<dbReference type="GO" id="GO:1990481">
    <property type="term" value="P:mRNA pseudouridine synthesis"/>
    <property type="evidence" value="ECO:0007669"/>
    <property type="project" value="TreeGrafter"/>
</dbReference>
<proteinExistence type="inferred from homology"/>
<dbReference type="InterPro" id="IPR032819">
    <property type="entry name" value="TruB_C"/>
</dbReference>
<comment type="similarity">
    <text evidence="2 5">Belongs to the pseudouridine synthase TruB family. Type 1 subfamily.</text>
</comment>
<dbReference type="GO" id="GO:0031119">
    <property type="term" value="P:tRNA pseudouridine synthesis"/>
    <property type="evidence" value="ECO:0007669"/>
    <property type="project" value="UniProtKB-UniRule"/>
</dbReference>
<name>A0A1J0AGR9_9CYAN</name>
<dbReference type="GO" id="GO:0003723">
    <property type="term" value="F:RNA binding"/>
    <property type="evidence" value="ECO:0007669"/>
    <property type="project" value="InterPro"/>
</dbReference>
<dbReference type="Proteomes" id="UP000180235">
    <property type="component" value="Chromosome"/>
</dbReference>
<keyword evidence="10" id="KW-1185">Reference proteome</keyword>
<dbReference type="STRING" id="1188229.GlitD10_2753"/>
<keyword evidence="4 5" id="KW-0413">Isomerase</keyword>
<organism evidence="9 10">
    <name type="scientific">Gloeomargarita lithophora Alchichica-D10</name>
    <dbReference type="NCBI Taxonomy" id="1188229"/>
    <lineage>
        <taxon>Bacteria</taxon>
        <taxon>Bacillati</taxon>
        <taxon>Cyanobacteriota</taxon>
        <taxon>Cyanophyceae</taxon>
        <taxon>Gloeomargaritales</taxon>
        <taxon>Gloeomargaritaceae</taxon>
        <taxon>Gloeomargarita</taxon>
    </lineage>
</organism>
<dbReference type="EC" id="5.4.99.25" evidence="5"/>
<evidence type="ECO:0000256" key="3">
    <source>
        <dbReference type="ARBA" id="ARBA00022694"/>
    </source>
</evidence>
<dbReference type="InterPro" id="IPR020103">
    <property type="entry name" value="PsdUridine_synth_cat_dom_sf"/>
</dbReference>
<evidence type="ECO:0000256" key="2">
    <source>
        <dbReference type="ARBA" id="ARBA00005642"/>
    </source>
</evidence>
<dbReference type="InterPro" id="IPR015947">
    <property type="entry name" value="PUA-like_sf"/>
</dbReference>